<keyword evidence="1 5" id="KW-0768">Sushi</keyword>
<keyword evidence="4" id="KW-0325">Glycoprotein</keyword>
<comment type="caution">
    <text evidence="5">Lacks conserved residue(s) required for the propagation of feature annotation.</text>
</comment>
<dbReference type="OrthoDB" id="9991441at2759"/>
<evidence type="ECO:0000313" key="8">
    <source>
        <dbReference type="Proteomes" id="UP000507470"/>
    </source>
</evidence>
<evidence type="ECO:0000259" key="6">
    <source>
        <dbReference type="PROSITE" id="PS50923"/>
    </source>
</evidence>
<feature type="domain" description="Sushi" evidence="6">
    <location>
        <begin position="65"/>
        <end position="122"/>
    </location>
</feature>
<evidence type="ECO:0000256" key="5">
    <source>
        <dbReference type="PROSITE-ProRule" id="PRU00302"/>
    </source>
</evidence>
<dbReference type="InterPro" id="IPR050350">
    <property type="entry name" value="Compl-Cell_Adhes-Reg"/>
</dbReference>
<dbReference type="InterPro" id="IPR035976">
    <property type="entry name" value="Sushi/SCR/CCP_sf"/>
</dbReference>
<dbReference type="EMBL" id="CACVKT020006488">
    <property type="protein sequence ID" value="CAC5402022.1"/>
    <property type="molecule type" value="Genomic_DNA"/>
</dbReference>
<evidence type="ECO:0000256" key="4">
    <source>
        <dbReference type="ARBA" id="ARBA00023180"/>
    </source>
</evidence>
<dbReference type="SUPFAM" id="SSF57535">
    <property type="entry name" value="Complement control module/SCR domain"/>
    <property type="match status" value="6"/>
</dbReference>
<evidence type="ECO:0000256" key="3">
    <source>
        <dbReference type="ARBA" id="ARBA00023157"/>
    </source>
</evidence>
<reference evidence="7 8" key="1">
    <citation type="submission" date="2020-06" db="EMBL/GenBank/DDBJ databases">
        <authorList>
            <person name="Li R."/>
            <person name="Bekaert M."/>
        </authorList>
    </citation>
    <scope>NUCLEOTIDE SEQUENCE [LARGE SCALE GENOMIC DNA]</scope>
    <source>
        <strain evidence="8">wild</strain>
    </source>
</reference>
<feature type="domain" description="Sushi" evidence="6">
    <location>
        <begin position="123"/>
        <end position="181"/>
    </location>
</feature>
<feature type="disulfide bond" evidence="5">
    <location>
        <begin position="35"/>
        <end position="62"/>
    </location>
</feature>
<dbReference type="Gene3D" id="2.10.70.10">
    <property type="entry name" value="Complement Module, domain 1"/>
    <property type="match status" value="6"/>
</dbReference>
<dbReference type="Proteomes" id="UP000507470">
    <property type="component" value="Unassembled WGS sequence"/>
</dbReference>
<dbReference type="PANTHER" id="PTHR19325">
    <property type="entry name" value="COMPLEMENT COMPONENT-RELATED SUSHI DOMAIN-CONTAINING"/>
    <property type="match status" value="1"/>
</dbReference>
<protein>
    <recommendedName>
        <fullName evidence="6">Sushi domain-containing protein</fullName>
    </recommendedName>
</protein>
<dbReference type="PANTHER" id="PTHR19325:SF575">
    <property type="entry name" value="LOCOMOTION-RELATED PROTEIN HIKARU GENKI"/>
    <property type="match status" value="1"/>
</dbReference>
<feature type="disulfide bond" evidence="5">
    <location>
        <begin position="93"/>
        <end position="120"/>
    </location>
</feature>
<dbReference type="PROSITE" id="PS50923">
    <property type="entry name" value="SUSHI"/>
    <property type="match status" value="5"/>
</dbReference>
<dbReference type="CDD" id="cd00033">
    <property type="entry name" value="CCP"/>
    <property type="match status" value="5"/>
</dbReference>
<keyword evidence="2" id="KW-0677">Repeat</keyword>
<feature type="domain" description="Sushi" evidence="6">
    <location>
        <begin position="305"/>
        <end position="381"/>
    </location>
</feature>
<accession>A0A6J8D419</accession>
<proteinExistence type="predicted"/>
<keyword evidence="8" id="KW-1185">Reference proteome</keyword>
<feature type="domain" description="Sushi" evidence="6">
    <location>
        <begin position="7"/>
        <end position="64"/>
    </location>
</feature>
<evidence type="ECO:0000256" key="1">
    <source>
        <dbReference type="ARBA" id="ARBA00022659"/>
    </source>
</evidence>
<evidence type="ECO:0000313" key="7">
    <source>
        <dbReference type="EMBL" id="CAC5402022.1"/>
    </source>
</evidence>
<dbReference type="InterPro" id="IPR000436">
    <property type="entry name" value="Sushi_SCR_CCP_dom"/>
</dbReference>
<dbReference type="Pfam" id="PF00084">
    <property type="entry name" value="Sushi"/>
    <property type="match status" value="6"/>
</dbReference>
<name>A0A6J8D419_MYTCO</name>
<feature type="domain" description="Sushi" evidence="6">
    <location>
        <begin position="243"/>
        <end position="304"/>
    </location>
</feature>
<dbReference type="SMART" id="SM00032">
    <property type="entry name" value="CCP"/>
    <property type="match status" value="6"/>
</dbReference>
<sequence>MQSYISVNCGFPVDIKDGWREGHMFEYKNQVKYNCKQGYKLHGDIILTCEADGIWEGLVPECIPVECPHLSLPRYGTIIGSGNAYGTVLSFECMKGFKHKGSVERRCQENGQWSGDDVTCTEVSCGWPKPFYNGYLLGQKTSVGSVIFYSCDIRTNFEGSSLKTTCLENGTWSHPPPLCLGQCLIPSIPDATLNGQPDKREGVWARHGTVLNYQCKQGLVPDDNRPVRCDNGTWTSQPKCTPAACKGPPPHIDNGLRIFEGLKHNNRAKYICRNGYQLLGITDHSPYLICLYGSWSGGTPKCKEFYCPNPAVAAPLKNGNIYKRVNNGKFQFQKYITTIRHGTRLLFICDPGFIRKGPSGATCVNGTWSPSIDNPGTKCVEQNHPEFPKLWIAEEEKNREIP</sequence>
<dbReference type="AlphaFoldDB" id="A0A6J8D419"/>
<gene>
    <name evidence="7" type="ORF">MCOR_36030</name>
</gene>
<evidence type="ECO:0000256" key="2">
    <source>
        <dbReference type="ARBA" id="ARBA00022737"/>
    </source>
</evidence>
<organism evidence="7 8">
    <name type="scientific">Mytilus coruscus</name>
    <name type="common">Sea mussel</name>
    <dbReference type="NCBI Taxonomy" id="42192"/>
    <lineage>
        <taxon>Eukaryota</taxon>
        <taxon>Metazoa</taxon>
        <taxon>Spiralia</taxon>
        <taxon>Lophotrochozoa</taxon>
        <taxon>Mollusca</taxon>
        <taxon>Bivalvia</taxon>
        <taxon>Autobranchia</taxon>
        <taxon>Pteriomorphia</taxon>
        <taxon>Mytilida</taxon>
        <taxon>Mytiloidea</taxon>
        <taxon>Mytilidae</taxon>
        <taxon>Mytilinae</taxon>
        <taxon>Mytilus</taxon>
    </lineage>
</organism>
<keyword evidence="3 5" id="KW-1015">Disulfide bond</keyword>